<protein>
    <submittedName>
        <fullName evidence="2">MEDS domain-containing protein</fullName>
    </submittedName>
</protein>
<dbReference type="InterPro" id="IPR036513">
    <property type="entry name" value="STAS_dom_sf"/>
</dbReference>
<dbReference type="SUPFAM" id="SSF52091">
    <property type="entry name" value="SpoIIaa-like"/>
    <property type="match status" value="1"/>
</dbReference>
<sequence>MTFRAARVSRVAAPEHTCWAFDDDRSFCRYAREFLHAGLGHGEQVWYVPGPRSGGVAEWLRDAARGREESVRILAPEVAYPADGFIDPAEQITAYVAATEAALAAGFTGLRVVADATTLIRTAAHLDAFARYEFAIGRYMRIAPLRALCVFDRTTLGDDTVAELACLHPSTNAPGVPFRLQAGATARVAVLHGELDVASVDLFAAAIRRADLRPARGTVVVHAEGLRFIGHHCLAVLQRYAEQRAVTVVIRTRLRTVPTMVDLLGLSRIRVEMIA</sequence>
<evidence type="ECO:0000259" key="1">
    <source>
        <dbReference type="Pfam" id="PF14417"/>
    </source>
</evidence>
<dbReference type="Proteomes" id="UP001241758">
    <property type="component" value="Unassembled WGS sequence"/>
</dbReference>
<dbReference type="InterPro" id="IPR025847">
    <property type="entry name" value="MEDS_domain"/>
</dbReference>
<gene>
    <name evidence="2" type="ORF">QLQ12_19600</name>
</gene>
<comment type="caution">
    <text evidence="2">The sequence shown here is derived from an EMBL/GenBank/DDBJ whole genome shotgun (WGS) entry which is preliminary data.</text>
</comment>
<dbReference type="Pfam" id="PF14417">
    <property type="entry name" value="MEDS"/>
    <property type="match status" value="1"/>
</dbReference>
<name>A0ABT6WME9_9ACTN</name>
<keyword evidence="3" id="KW-1185">Reference proteome</keyword>
<evidence type="ECO:0000313" key="3">
    <source>
        <dbReference type="Proteomes" id="UP001241758"/>
    </source>
</evidence>
<evidence type="ECO:0000313" key="2">
    <source>
        <dbReference type="EMBL" id="MDI6100820.1"/>
    </source>
</evidence>
<feature type="domain" description="MEDS" evidence="1">
    <location>
        <begin position="16"/>
        <end position="169"/>
    </location>
</feature>
<proteinExistence type="predicted"/>
<organism evidence="2 3">
    <name type="scientific">Actinoplanes sandaracinus</name>
    <dbReference type="NCBI Taxonomy" id="3045177"/>
    <lineage>
        <taxon>Bacteria</taxon>
        <taxon>Bacillati</taxon>
        <taxon>Actinomycetota</taxon>
        <taxon>Actinomycetes</taxon>
        <taxon>Micromonosporales</taxon>
        <taxon>Micromonosporaceae</taxon>
        <taxon>Actinoplanes</taxon>
    </lineage>
</organism>
<accession>A0ABT6WME9</accession>
<dbReference type="RefSeq" id="WP_282761652.1">
    <property type="nucleotide sequence ID" value="NZ_JASCTH010000012.1"/>
</dbReference>
<dbReference type="EMBL" id="JASCTH010000012">
    <property type="protein sequence ID" value="MDI6100820.1"/>
    <property type="molecule type" value="Genomic_DNA"/>
</dbReference>
<reference evidence="2 3" key="1">
    <citation type="submission" date="2023-05" db="EMBL/GenBank/DDBJ databases">
        <title>Actinoplanes sp. NEAU-A12 genome sequencing.</title>
        <authorList>
            <person name="Wang Z.-S."/>
        </authorList>
    </citation>
    <scope>NUCLEOTIDE SEQUENCE [LARGE SCALE GENOMIC DNA]</scope>
    <source>
        <strain evidence="2 3">NEAU-A12</strain>
    </source>
</reference>